<keyword evidence="2" id="KW-1185">Reference proteome</keyword>
<accession>A0ABP5DVV5</accession>
<gene>
    <name evidence="1" type="ORF">GCM10009777_19750</name>
</gene>
<dbReference type="Proteomes" id="UP001500326">
    <property type="component" value="Unassembled WGS sequence"/>
</dbReference>
<comment type="caution">
    <text evidence="1">The sequence shown here is derived from an EMBL/GenBank/DDBJ whole genome shotgun (WGS) entry which is preliminary data.</text>
</comment>
<dbReference type="RefSeq" id="WP_344061207.1">
    <property type="nucleotide sequence ID" value="NZ_BAAAOH010000001.1"/>
</dbReference>
<organism evidence="1 2">
    <name type="scientific">Microbacterium pumilum</name>
    <dbReference type="NCBI Taxonomy" id="344165"/>
    <lineage>
        <taxon>Bacteria</taxon>
        <taxon>Bacillati</taxon>
        <taxon>Actinomycetota</taxon>
        <taxon>Actinomycetes</taxon>
        <taxon>Micrococcales</taxon>
        <taxon>Microbacteriaceae</taxon>
        <taxon>Microbacterium</taxon>
    </lineage>
</organism>
<name>A0ABP5DVV5_9MICO</name>
<proteinExistence type="predicted"/>
<protein>
    <recommendedName>
        <fullName evidence="3">Glucose-6-phosphate dehydrogenase</fullName>
    </recommendedName>
</protein>
<evidence type="ECO:0000313" key="1">
    <source>
        <dbReference type="EMBL" id="GAA1985798.1"/>
    </source>
</evidence>
<evidence type="ECO:0008006" key="3">
    <source>
        <dbReference type="Google" id="ProtNLM"/>
    </source>
</evidence>
<dbReference type="EMBL" id="BAAAOH010000001">
    <property type="protein sequence ID" value="GAA1985798.1"/>
    <property type="molecule type" value="Genomic_DNA"/>
</dbReference>
<evidence type="ECO:0000313" key="2">
    <source>
        <dbReference type="Proteomes" id="UP001500326"/>
    </source>
</evidence>
<reference evidence="2" key="1">
    <citation type="journal article" date="2019" name="Int. J. Syst. Evol. Microbiol.">
        <title>The Global Catalogue of Microorganisms (GCM) 10K type strain sequencing project: providing services to taxonomists for standard genome sequencing and annotation.</title>
        <authorList>
            <consortium name="The Broad Institute Genomics Platform"/>
            <consortium name="The Broad Institute Genome Sequencing Center for Infectious Disease"/>
            <person name="Wu L."/>
            <person name="Ma J."/>
        </authorList>
    </citation>
    <scope>NUCLEOTIDE SEQUENCE [LARGE SCALE GENOMIC DNA]</scope>
    <source>
        <strain evidence="2">JCM 14902</strain>
    </source>
</reference>
<sequence>MKVAKTADWRDAVGFDSPMLVSDLVPGEPTRCSVCGNDSEPLSRTELWAVKHRHPHHHDGYVRFYCVDHVPRADHTLTRTAPTATRGERRPPVRRTPAASDTVRAMCPDCFIEISATGLCGNCGQQVA</sequence>